<sequence>MFLNLIILIIGDYLITFNPLFLYGLFLLHGKPITEDVMIWICLVHSSCG</sequence>
<keyword evidence="3" id="KW-1185">Reference proteome</keyword>
<gene>
    <name evidence="2" type="ORF">MORIYA_0891</name>
</gene>
<organism evidence="2 3">
    <name type="scientific">Moritella yayanosii</name>
    <dbReference type="NCBI Taxonomy" id="69539"/>
    <lineage>
        <taxon>Bacteria</taxon>
        <taxon>Pseudomonadati</taxon>
        <taxon>Pseudomonadota</taxon>
        <taxon>Gammaproteobacteria</taxon>
        <taxon>Alteromonadales</taxon>
        <taxon>Moritellaceae</taxon>
        <taxon>Moritella</taxon>
    </lineage>
</organism>
<name>A0A330LL49_9GAMM</name>
<dbReference type="Proteomes" id="UP000250163">
    <property type="component" value="Chromosome MORIYA"/>
</dbReference>
<accession>A0A330LL49</accession>
<feature type="transmembrane region" description="Helical" evidence="1">
    <location>
        <begin position="6"/>
        <end position="28"/>
    </location>
</feature>
<dbReference type="AlphaFoldDB" id="A0A330LL49"/>
<protein>
    <submittedName>
        <fullName evidence="2">Uncharacterized protein</fullName>
    </submittedName>
</protein>
<evidence type="ECO:0000313" key="2">
    <source>
        <dbReference type="EMBL" id="SQD77369.1"/>
    </source>
</evidence>
<reference evidence="3" key="1">
    <citation type="submission" date="2018-05" db="EMBL/GenBank/DDBJ databases">
        <authorList>
            <person name="Cea G.-C."/>
            <person name="William W."/>
        </authorList>
    </citation>
    <scope>NUCLEOTIDE SEQUENCE [LARGE SCALE GENOMIC DNA]</scope>
    <source>
        <strain evidence="3">DB21MT 5</strain>
    </source>
</reference>
<evidence type="ECO:0000256" key="1">
    <source>
        <dbReference type="SAM" id="Phobius"/>
    </source>
</evidence>
<keyword evidence="1" id="KW-0472">Membrane</keyword>
<keyword evidence="1" id="KW-1133">Transmembrane helix</keyword>
<dbReference type="KEGG" id="mya:MORIYA_0891"/>
<proteinExistence type="predicted"/>
<dbReference type="EMBL" id="LS483250">
    <property type="protein sequence ID" value="SQD77369.1"/>
    <property type="molecule type" value="Genomic_DNA"/>
</dbReference>
<evidence type="ECO:0000313" key="3">
    <source>
        <dbReference type="Proteomes" id="UP000250163"/>
    </source>
</evidence>
<keyword evidence="1" id="KW-0812">Transmembrane</keyword>